<dbReference type="InterPro" id="IPR000223">
    <property type="entry name" value="Pept_S26A_signal_pept_1"/>
</dbReference>
<keyword evidence="4" id="KW-0175">Coiled coil</keyword>
<keyword evidence="3" id="KW-1133">Transmembrane helix</keyword>
<dbReference type="Gene3D" id="2.10.109.10">
    <property type="entry name" value="Umud Fragment, subunit A"/>
    <property type="match status" value="2"/>
</dbReference>
<feature type="transmembrane region" description="Helical" evidence="3">
    <location>
        <begin position="189"/>
        <end position="211"/>
    </location>
</feature>
<feature type="active site" evidence="2">
    <location>
        <position position="220"/>
    </location>
</feature>
<dbReference type="PRINTS" id="PR00727">
    <property type="entry name" value="LEADERPTASE"/>
</dbReference>
<evidence type="ECO:0000256" key="4">
    <source>
        <dbReference type="SAM" id="Coils"/>
    </source>
</evidence>
<dbReference type="CDD" id="cd06530">
    <property type="entry name" value="S26_SPase_I"/>
    <property type="match status" value="2"/>
</dbReference>
<feature type="transmembrane region" description="Helical" evidence="3">
    <location>
        <begin position="102"/>
        <end position="119"/>
    </location>
</feature>
<keyword evidence="3" id="KW-0645">Protease</keyword>
<accession>A0AB39VJT0</accession>
<comment type="caution">
    <text evidence="3">Lacks conserved residue(s) required for the propagation of feature annotation.</text>
</comment>
<dbReference type="AlphaFoldDB" id="A0AB39VJT0"/>
<dbReference type="GO" id="GO:0009003">
    <property type="term" value="F:signal peptidase activity"/>
    <property type="evidence" value="ECO:0007669"/>
    <property type="project" value="UniProtKB-EC"/>
</dbReference>
<keyword evidence="3" id="KW-0472">Membrane</keyword>
<feature type="transmembrane region" description="Helical" evidence="3">
    <location>
        <begin position="50"/>
        <end position="71"/>
    </location>
</feature>
<name>A0AB39VJT0_9FUSO</name>
<sequence length="525" mass="60530">MSFLRKKEDDVLKNIDLEENNNLFLGNILTVISLVVTAVFFSIIDKTPDNIIKIKVFGIYGVFILNLIFYVLREQHEWIFLGNLVMLFLGKAMFNILDVKYYIYVAINVVLSLLLVYFLRKPSKEEITEQSVLKEIAQNNKEIEKMLTEAKIKNESTQEIVKKIFKDENITPEEVVSKEKRKRSSLGRAFTRITNSILAIILVLLIQMFYLGNYVIPTGSMEPTIAVKDRVFANMIKYRFEAPKVGQIIAFKEPVTNKMMYTKRIVGAPGNTLQISKGKVDLKTFMMANVDNQPIYPDASQFTDKKSFEEAVKKYYADTKAFNSLKVANVGGEMLINGEKSKVLAEVKPEKNYLPEGLMGNNKIYIPKKGDKVKLDKIIAISKSEYMTIYNERSFDIDWEKFSFGENYKTMSGKEFLKEIKTTENFKDIIGNDDSNSTENYYTFLLKVEGRPEMVMPIMDFKYDDALFTRLLNGETITLDKDYYMAMGDNTANSLDTRYFGLVAKNRIKGELLLRWWPLNRIGLM</sequence>
<gene>
    <name evidence="6" type="primary">lepB</name>
    <name evidence="6" type="ORF">AB8B22_03715</name>
</gene>
<feature type="active site" evidence="2">
    <location>
        <position position="263"/>
    </location>
</feature>
<evidence type="ECO:0000256" key="2">
    <source>
        <dbReference type="PIRSR" id="PIRSR600223-1"/>
    </source>
</evidence>
<comment type="subcellular location">
    <subcellularLocation>
        <location evidence="3">Membrane</location>
        <topology evidence="3">Single-pass type II membrane protein</topology>
    </subcellularLocation>
</comment>
<comment type="similarity">
    <text evidence="1 3">Belongs to the peptidase S26 family.</text>
</comment>
<dbReference type="GO" id="GO:0004252">
    <property type="term" value="F:serine-type endopeptidase activity"/>
    <property type="evidence" value="ECO:0007669"/>
    <property type="project" value="InterPro"/>
</dbReference>
<dbReference type="SUPFAM" id="SSF51306">
    <property type="entry name" value="LexA/Signal peptidase"/>
    <property type="match status" value="1"/>
</dbReference>
<organism evidence="6">
    <name type="scientific">Leptotrichia rugosa</name>
    <dbReference type="NCBI Taxonomy" id="3239302"/>
    <lineage>
        <taxon>Bacteria</taxon>
        <taxon>Fusobacteriati</taxon>
        <taxon>Fusobacteriota</taxon>
        <taxon>Fusobacteriia</taxon>
        <taxon>Fusobacteriales</taxon>
        <taxon>Leptotrichiaceae</taxon>
        <taxon>Leptotrichia</taxon>
    </lineage>
</organism>
<keyword evidence="3" id="KW-0812">Transmembrane</keyword>
<reference evidence="6" key="1">
    <citation type="submission" date="2024-07" db="EMBL/GenBank/DDBJ databases">
        <authorList>
            <person name="Li X.-J."/>
            <person name="Wang X."/>
        </authorList>
    </citation>
    <scope>NUCLEOTIDE SEQUENCE</scope>
    <source>
        <strain evidence="6">HSP-334</strain>
    </source>
</reference>
<comment type="catalytic activity">
    <reaction evidence="3">
        <text>Cleavage of hydrophobic, N-terminal signal or leader sequences from secreted and periplasmic proteins.</text>
        <dbReference type="EC" id="3.4.21.89"/>
    </reaction>
</comment>
<dbReference type="PANTHER" id="PTHR43390">
    <property type="entry name" value="SIGNAL PEPTIDASE I"/>
    <property type="match status" value="1"/>
</dbReference>
<dbReference type="InterPro" id="IPR019533">
    <property type="entry name" value="Peptidase_S26"/>
</dbReference>
<evidence type="ECO:0000313" key="6">
    <source>
        <dbReference type="EMBL" id="XDU67532.1"/>
    </source>
</evidence>
<evidence type="ECO:0000259" key="5">
    <source>
        <dbReference type="Pfam" id="PF10502"/>
    </source>
</evidence>
<dbReference type="EC" id="3.4.21.89" evidence="3"/>
<evidence type="ECO:0000256" key="1">
    <source>
        <dbReference type="ARBA" id="ARBA00009370"/>
    </source>
</evidence>
<keyword evidence="3 6" id="KW-0378">Hydrolase</keyword>
<protein>
    <recommendedName>
        <fullName evidence="3">Signal peptidase I</fullName>
        <ecNumber evidence="3">3.4.21.89</ecNumber>
    </recommendedName>
</protein>
<evidence type="ECO:0000256" key="3">
    <source>
        <dbReference type="RuleBase" id="RU362042"/>
    </source>
</evidence>
<feature type="domain" description="Peptidase S26" evidence="5">
    <location>
        <begin position="196"/>
        <end position="288"/>
    </location>
</feature>
<feature type="transmembrane region" description="Helical" evidence="3">
    <location>
        <begin position="21"/>
        <end position="44"/>
    </location>
</feature>
<dbReference type="PANTHER" id="PTHR43390:SF1">
    <property type="entry name" value="CHLOROPLAST PROCESSING PEPTIDASE"/>
    <property type="match status" value="1"/>
</dbReference>
<proteinExistence type="inferred from homology"/>
<dbReference type="EMBL" id="CP165644">
    <property type="protein sequence ID" value="XDU67532.1"/>
    <property type="molecule type" value="Genomic_DNA"/>
</dbReference>
<dbReference type="NCBIfam" id="TIGR02227">
    <property type="entry name" value="sigpep_I_bact"/>
    <property type="match status" value="1"/>
</dbReference>
<dbReference type="KEGG" id="lrug:AB8B22_03715"/>
<feature type="coiled-coil region" evidence="4">
    <location>
        <begin position="133"/>
        <end position="160"/>
    </location>
</feature>
<dbReference type="GO" id="GO:0006465">
    <property type="term" value="P:signal peptide processing"/>
    <property type="evidence" value="ECO:0007669"/>
    <property type="project" value="InterPro"/>
</dbReference>
<dbReference type="RefSeq" id="WP_369711708.1">
    <property type="nucleotide sequence ID" value="NZ_CP165644.1"/>
</dbReference>
<dbReference type="Pfam" id="PF10502">
    <property type="entry name" value="Peptidase_S26"/>
    <property type="match status" value="2"/>
</dbReference>
<feature type="transmembrane region" description="Helical" evidence="3">
    <location>
        <begin position="78"/>
        <end position="96"/>
    </location>
</feature>
<feature type="domain" description="Peptidase S26" evidence="5">
    <location>
        <begin position="468"/>
        <end position="517"/>
    </location>
</feature>
<dbReference type="InterPro" id="IPR036286">
    <property type="entry name" value="LexA/Signal_pep-like_sf"/>
</dbReference>
<dbReference type="GO" id="GO:0016020">
    <property type="term" value="C:membrane"/>
    <property type="evidence" value="ECO:0007669"/>
    <property type="project" value="UniProtKB-SubCell"/>
</dbReference>